<evidence type="ECO:0008006" key="3">
    <source>
        <dbReference type="Google" id="ProtNLM"/>
    </source>
</evidence>
<dbReference type="RefSeq" id="WP_053596115.1">
    <property type="nucleotide sequence ID" value="NZ_CP067341.1"/>
</dbReference>
<proteinExistence type="predicted"/>
<gene>
    <name evidence="1" type="ORF">FJQ98_20485</name>
</gene>
<accession>A0ABX7ANN4</accession>
<dbReference type="Proteomes" id="UP000596049">
    <property type="component" value="Chromosome"/>
</dbReference>
<name>A0ABX7ANN4_9BACI</name>
<sequence>MITAKVVNPFKALEHDGHMYKAGDTYPAEGYMADEERVYFLTGVHPEYKKIYLADVLINEQEETKEQVSEFPKHTGKGYYELSDGTKVKGKEEAIEAENALKSGE</sequence>
<reference evidence="1 2" key="1">
    <citation type="submission" date="2020-01" db="EMBL/GenBank/DDBJ databases">
        <authorList>
            <person name="Liu G."/>
            <person name="Liu B."/>
        </authorList>
    </citation>
    <scope>NUCLEOTIDE SEQUENCE [LARGE SCALE GENOMIC DNA]</scope>
    <source>
        <strain evidence="1 2">FJAT-51161</strain>
    </source>
</reference>
<protein>
    <recommendedName>
        <fullName evidence="3">Lipoprotein</fullName>
    </recommendedName>
</protein>
<organism evidence="1 2">
    <name type="scientific">Lysinibacillus agricola</name>
    <dbReference type="NCBI Taxonomy" id="2590012"/>
    <lineage>
        <taxon>Bacteria</taxon>
        <taxon>Bacillati</taxon>
        <taxon>Bacillota</taxon>
        <taxon>Bacilli</taxon>
        <taxon>Bacillales</taxon>
        <taxon>Bacillaceae</taxon>
        <taxon>Lysinibacillus</taxon>
    </lineage>
</organism>
<keyword evidence="2" id="KW-1185">Reference proteome</keyword>
<evidence type="ECO:0000313" key="2">
    <source>
        <dbReference type="Proteomes" id="UP000596049"/>
    </source>
</evidence>
<dbReference type="EMBL" id="CP067341">
    <property type="protein sequence ID" value="QQP11551.1"/>
    <property type="molecule type" value="Genomic_DNA"/>
</dbReference>
<evidence type="ECO:0000313" key="1">
    <source>
        <dbReference type="EMBL" id="QQP11551.1"/>
    </source>
</evidence>